<reference evidence="1 2" key="1">
    <citation type="journal article" date="2019" name="Sci. Rep.">
        <title>Orb-weaving spider Araneus ventricosus genome elucidates the spidroin gene catalogue.</title>
        <authorList>
            <person name="Kono N."/>
            <person name="Nakamura H."/>
            <person name="Ohtoshi R."/>
            <person name="Moran D.A.P."/>
            <person name="Shinohara A."/>
            <person name="Yoshida Y."/>
            <person name="Fujiwara M."/>
            <person name="Mori M."/>
            <person name="Tomita M."/>
            <person name="Arakawa K."/>
        </authorList>
    </citation>
    <scope>NUCLEOTIDE SEQUENCE [LARGE SCALE GENOMIC DNA]</scope>
</reference>
<protein>
    <submittedName>
        <fullName evidence="1">Uncharacterized protein</fullName>
    </submittedName>
</protein>
<gene>
    <name evidence="1" type="ORF">AVEN_188596_1</name>
</gene>
<evidence type="ECO:0000313" key="1">
    <source>
        <dbReference type="EMBL" id="GBN42324.1"/>
    </source>
</evidence>
<dbReference type="EMBL" id="BGPR01009793">
    <property type="protein sequence ID" value="GBN42324.1"/>
    <property type="molecule type" value="Genomic_DNA"/>
</dbReference>
<sequence>MVSSNSVRFETWGIFNGCKRGGIFNGCKRGGIFNGGNIEESSMTTNVEESAMAENVEESSMPANVEESSVAANVEESSVAGNVEESSMAETWRNLQCLECCFFLLVRESSNIQGGHVTSVLQSGNYLSPCFSLVILTSLLETIRELFYYRPHNFECRSDDEQNT</sequence>
<accession>A0A4Y2NTI3</accession>
<evidence type="ECO:0000313" key="2">
    <source>
        <dbReference type="Proteomes" id="UP000499080"/>
    </source>
</evidence>
<keyword evidence="2" id="KW-1185">Reference proteome</keyword>
<dbReference type="AlphaFoldDB" id="A0A4Y2NTI3"/>
<dbReference type="Proteomes" id="UP000499080">
    <property type="component" value="Unassembled WGS sequence"/>
</dbReference>
<comment type="caution">
    <text evidence="1">The sequence shown here is derived from an EMBL/GenBank/DDBJ whole genome shotgun (WGS) entry which is preliminary data.</text>
</comment>
<proteinExistence type="predicted"/>
<name>A0A4Y2NTI3_ARAVE</name>
<organism evidence="1 2">
    <name type="scientific">Araneus ventricosus</name>
    <name type="common">Orbweaver spider</name>
    <name type="synonym">Epeira ventricosa</name>
    <dbReference type="NCBI Taxonomy" id="182803"/>
    <lineage>
        <taxon>Eukaryota</taxon>
        <taxon>Metazoa</taxon>
        <taxon>Ecdysozoa</taxon>
        <taxon>Arthropoda</taxon>
        <taxon>Chelicerata</taxon>
        <taxon>Arachnida</taxon>
        <taxon>Araneae</taxon>
        <taxon>Araneomorphae</taxon>
        <taxon>Entelegynae</taxon>
        <taxon>Araneoidea</taxon>
        <taxon>Araneidae</taxon>
        <taxon>Araneus</taxon>
    </lineage>
</organism>